<protein>
    <submittedName>
        <fullName evidence="1">CYCLIC NUCLEOTIDE-GATED ION CHANNEL 15-RELATED-RELATED</fullName>
    </submittedName>
</protein>
<sequence length="89" mass="9933">MEIWVVPSVEACHPVPVYLISRVMTPRWMDDQLLDAICECLVSSLNTQGTYIVWEGDPAADWRVPPPMEAGTGFLDFVMLKTGDFCGGR</sequence>
<evidence type="ECO:0000313" key="1">
    <source>
        <dbReference type="EMBL" id="KAJ6746275.1"/>
    </source>
</evidence>
<comment type="caution">
    <text evidence="1">The sequence shown here is derived from an EMBL/GenBank/DDBJ whole genome shotgun (WGS) entry which is preliminary data.</text>
</comment>
<organism evidence="1 2">
    <name type="scientific">Salix koriyanagi</name>
    <dbReference type="NCBI Taxonomy" id="2511006"/>
    <lineage>
        <taxon>Eukaryota</taxon>
        <taxon>Viridiplantae</taxon>
        <taxon>Streptophyta</taxon>
        <taxon>Embryophyta</taxon>
        <taxon>Tracheophyta</taxon>
        <taxon>Spermatophyta</taxon>
        <taxon>Magnoliopsida</taxon>
        <taxon>eudicotyledons</taxon>
        <taxon>Gunneridae</taxon>
        <taxon>Pentapetalae</taxon>
        <taxon>rosids</taxon>
        <taxon>fabids</taxon>
        <taxon>Malpighiales</taxon>
        <taxon>Salicaceae</taxon>
        <taxon>Saliceae</taxon>
        <taxon>Salix</taxon>
    </lineage>
</organism>
<dbReference type="EMBL" id="JAPFFM010000009">
    <property type="protein sequence ID" value="KAJ6746275.1"/>
    <property type="molecule type" value="Genomic_DNA"/>
</dbReference>
<name>A0A9Q0VES4_9ROSI</name>
<reference evidence="1" key="1">
    <citation type="submission" date="2022-11" db="EMBL/GenBank/DDBJ databases">
        <authorList>
            <person name="Hyden B.L."/>
            <person name="Feng K."/>
            <person name="Yates T."/>
            <person name="Jawdy S."/>
            <person name="Smart L.B."/>
            <person name="Muchero W."/>
        </authorList>
    </citation>
    <scope>NUCLEOTIDE SEQUENCE</scope>
    <source>
        <tissue evidence="1">Shoot tip</tissue>
    </source>
</reference>
<gene>
    <name evidence="1" type="ORF">OIU74_028867</name>
</gene>
<dbReference type="AlphaFoldDB" id="A0A9Q0VES4"/>
<keyword evidence="2" id="KW-1185">Reference proteome</keyword>
<reference evidence="1" key="2">
    <citation type="journal article" date="2023" name="Int. J. Mol. Sci.">
        <title>De Novo Assembly and Annotation of 11 Diverse Shrub Willow (Salix) Genomes Reveals Novel Gene Organization in Sex-Linked Regions.</title>
        <authorList>
            <person name="Hyden B."/>
            <person name="Feng K."/>
            <person name="Yates T.B."/>
            <person name="Jawdy S."/>
            <person name="Cereghino C."/>
            <person name="Smart L.B."/>
            <person name="Muchero W."/>
        </authorList>
    </citation>
    <scope>NUCLEOTIDE SEQUENCE</scope>
    <source>
        <tissue evidence="1">Shoot tip</tissue>
    </source>
</reference>
<evidence type="ECO:0000313" key="2">
    <source>
        <dbReference type="Proteomes" id="UP001151752"/>
    </source>
</evidence>
<accession>A0A9Q0VES4</accession>
<proteinExistence type="predicted"/>
<dbReference type="Proteomes" id="UP001151752">
    <property type="component" value="Chromosome 6"/>
</dbReference>